<dbReference type="OrthoDB" id="3078369at2"/>
<protein>
    <submittedName>
        <fullName evidence="1">Uncharacterized protein</fullName>
    </submittedName>
</protein>
<accession>A0A1H6YUI6</accession>
<dbReference type="Proteomes" id="UP000198707">
    <property type="component" value="Unassembled WGS sequence"/>
</dbReference>
<dbReference type="RefSeq" id="WP_092380174.1">
    <property type="nucleotide sequence ID" value="NZ_BOPI01000005.1"/>
</dbReference>
<proteinExistence type="predicted"/>
<organism evidence="1 2">
    <name type="scientific">Micromonospora phaseoli</name>
    <dbReference type="NCBI Taxonomy" id="1144548"/>
    <lineage>
        <taxon>Bacteria</taxon>
        <taxon>Bacillati</taxon>
        <taxon>Actinomycetota</taxon>
        <taxon>Actinomycetes</taxon>
        <taxon>Micromonosporales</taxon>
        <taxon>Micromonosporaceae</taxon>
        <taxon>Micromonospora</taxon>
    </lineage>
</organism>
<sequence length="112" mass="12462">MRWIHRDSVIRCSHDGRVRNQASQRWVSVAGVPVLVADDPKGREIVACPNYGTTVKPCTGTEPVRAGYSDWVRVGGQRVVLSHLSGFTNGSPPGQFTYRVRDPRQRFVGADR</sequence>
<name>A0A1H6YUI6_9ACTN</name>
<reference evidence="2" key="1">
    <citation type="submission" date="2016-10" db="EMBL/GenBank/DDBJ databases">
        <authorList>
            <person name="Varghese N."/>
            <person name="Submissions S."/>
        </authorList>
    </citation>
    <scope>NUCLEOTIDE SEQUENCE [LARGE SCALE GENOMIC DNA]</scope>
    <source>
        <strain evidence="2">CGMCC 4.7038</strain>
    </source>
</reference>
<dbReference type="STRING" id="1144548.SAMN05443287_104457"/>
<evidence type="ECO:0000313" key="2">
    <source>
        <dbReference type="Proteomes" id="UP000198707"/>
    </source>
</evidence>
<dbReference type="AlphaFoldDB" id="A0A1H6YUI6"/>
<keyword evidence="2" id="KW-1185">Reference proteome</keyword>
<dbReference type="EMBL" id="FNYV01000004">
    <property type="protein sequence ID" value="SEJ44911.1"/>
    <property type="molecule type" value="Genomic_DNA"/>
</dbReference>
<gene>
    <name evidence="1" type="ORF">SAMN05443287_104457</name>
</gene>
<evidence type="ECO:0000313" key="1">
    <source>
        <dbReference type="EMBL" id="SEJ44911.1"/>
    </source>
</evidence>